<evidence type="ECO:0000313" key="2">
    <source>
        <dbReference type="Proteomes" id="UP001497700"/>
    </source>
</evidence>
<keyword evidence="2" id="KW-1185">Reference proteome</keyword>
<dbReference type="Proteomes" id="UP001497700">
    <property type="component" value="Unassembled WGS sequence"/>
</dbReference>
<reference evidence="1 2" key="1">
    <citation type="journal article" date="2022" name="New Phytol.">
        <title>Ecological generalism drives hyperdiversity of secondary metabolite gene clusters in xylarialean endophytes.</title>
        <authorList>
            <person name="Franco M.E.E."/>
            <person name="Wisecaver J.H."/>
            <person name="Arnold A.E."/>
            <person name="Ju Y.M."/>
            <person name="Slot J.C."/>
            <person name="Ahrendt S."/>
            <person name="Moore L.P."/>
            <person name="Eastman K.E."/>
            <person name="Scott K."/>
            <person name="Konkel Z."/>
            <person name="Mondo S.J."/>
            <person name="Kuo A."/>
            <person name="Hayes R.D."/>
            <person name="Haridas S."/>
            <person name="Andreopoulos B."/>
            <person name="Riley R."/>
            <person name="LaButti K."/>
            <person name="Pangilinan J."/>
            <person name="Lipzen A."/>
            <person name="Amirebrahimi M."/>
            <person name="Yan J."/>
            <person name="Adam C."/>
            <person name="Keymanesh K."/>
            <person name="Ng V."/>
            <person name="Louie K."/>
            <person name="Northen T."/>
            <person name="Drula E."/>
            <person name="Henrissat B."/>
            <person name="Hsieh H.M."/>
            <person name="Youens-Clark K."/>
            <person name="Lutzoni F."/>
            <person name="Miadlikowska J."/>
            <person name="Eastwood D.C."/>
            <person name="Hamelin R.C."/>
            <person name="Grigoriev I.V."/>
            <person name="U'Ren J.M."/>
        </authorList>
    </citation>
    <scope>NUCLEOTIDE SEQUENCE [LARGE SCALE GENOMIC DNA]</scope>
    <source>
        <strain evidence="1 2">CBS 119005</strain>
    </source>
</reference>
<accession>A0ACB9YJ53</accession>
<proteinExistence type="predicted"/>
<comment type="caution">
    <text evidence="1">The sequence shown here is derived from an EMBL/GenBank/DDBJ whole genome shotgun (WGS) entry which is preliminary data.</text>
</comment>
<evidence type="ECO:0000313" key="1">
    <source>
        <dbReference type="EMBL" id="KAI4859151.1"/>
    </source>
</evidence>
<name>A0ACB9YJ53_9PEZI</name>
<protein>
    <submittedName>
        <fullName evidence="1">Uncharacterized protein</fullName>
    </submittedName>
</protein>
<sequence length="432" mass="48947">MAPSATDVAPQPDITSTDTSKVGVPPGLKLIPPEKLDLRSDEEIATWLQTRHPVTSDKNVWAFWHSGYSQMAPWVQRNIINWVRRLGPEWTVHLLDRVPGSETNVSHFVDSSFFPECFNSNTMDGPSVGPHSGDLIRLPLLLLYGGVWIDAGSFLFRHLDDICWKKIEDPESPYEMAVFAIEMRPGVEIAINGFIATKRGNPFIKRWHEIFKALWDGVTNSQGFHKHPLLRHLPLLCPPADKLNLPDLQVVMEYFTDYLSQCMCFERLRKLIDPSDGFNGPEYFSNNIFICRALQETYYFQQATGWSGTRQFDLLNTKRTGDGVVKDEKWHAAEDFVHDALANTATMKLSHGPPGALESFLADLWDSKEHHDKDNQEGTFAAYLRYGSVHFDQTREMEPIKTGWPNEEVLHAGVLEPKNEIGEVTNGGEKGL</sequence>
<organism evidence="1 2">
    <name type="scientific">Hypoxylon rubiginosum</name>
    <dbReference type="NCBI Taxonomy" id="110542"/>
    <lineage>
        <taxon>Eukaryota</taxon>
        <taxon>Fungi</taxon>
        <taxon>Dikarya</taxon>
        <taxon>Ascomycota</taxon>
        <taxon>Pezizomycotina</taxon>
        <taxon>Sordariomycetes</taxon>
        <taxon>Xylariomycetidae</taxon>
        <taxon>Xylariales</taxon>
        <taxon>Hypoxylaceae</taxon>
        <taxon>Hypoxylon</taxon>
    </lineage>
</organism>
<gene>
    <name evidence="1" type="ORF">F4820DRAFT_182083</name>
</gene>
<dbReference type="EMBL" id="MU393653">
    <property type="protein sequence ID" value="KAI4859151.1"/>
    <property type="molecule type" value="Genomic_DNA"/>
</dbReference>